<sequence length="253" mass="28889">MVSLGLPIDLEREIFECAALSRPKRIDRQPIFLRQPLIQVINSKLGSFFGDSVRHLMIPHVPESDTEGQFILSACTGVEDLWIYELPPYLLPFTRNLRLKRLHCGLTELFTSKEVDFTHPLFANITHLELIDSPEQFDQENGHSEHISPIAVHQDNTKLMKDPRFVVMQCEEFEKDWQMGAHTGEDYWARADAFVAKRRSGDVGRLMCLRTLYEIESSDHHGSPAGTGALTRTRTRQNPYPRSRGSGNTVQMA</sequence>
<evidence type="ECO:0000313" key="3">
    <source>
        <dbReference type="Proteomes" id="UP001218188"/>
    </source>
</evidence>
<protein>
    <submittedName>
        <fullName evidence="2">Uncharacterized protein</fullName>
    </submittedName>
</protein>
<evidence type="ECO:0000313" key="2">
    <source>
        <dbReference type="EMBL" id="KAJ7025834.1"/>
    </source>
</evidence>
<name>A0AAD6SDA2_9AGAR</name>
<accession>A0AAD6SDA2</accession>
<dbReference type="Proteomes" id="UP001218188">
    <property type="component" value="Unassembled WGS sequence"/>
</dbReference>
<evidence type="ECO:0000256" key="1">
    <source>
        <dbReference type="SAM" id="MobiDB-lite"/>
    </source>
</evidence>
<comment type="caution">
    <text evidence="2">The sequence shown here is derived from an EMBL/GenBank/DDBJ whole genome shotgun (WGS) entry which is preliminary data.</text>
</comment>
<organism evidence="2 3">
    <name type="scientific">Mycena alexandri</name>
    <dbReference type="NCBI Taxonomy" id="1745969"/>
    <lineage>
        <taxon>Eukaryota</taxon>
        <taxon>Fungi</taxon>
        <taxon>Dikarya</taxon>
        <taxon>Basidiomycota</taxon>
        <taxon>Agaricomycotina</taxon>
        <taxon>Agaricomycetes</taxon>
        <taxon>Agaricomycetidae</taxon>
        <taxon>Agaricales</taxon>
        <taxon>Marasmiineae</taxon>
        <taxon>Mycenaceae</taxon>
        <taxon>Mycena</taxon>
    </lineage>
</organism>
<proteinExistence type="predicted"/>
<feature type="compositionally biased region" description="Polar residues" evidence="1">
    <location>
        <begin position="237"/>
        <end position="253"/>
    </location>
</feature>
<keyword evidence="3" id="KW-1185">Reference proteome</keyword>
<feature type="region of interest" description="Disordered" evidence="1">
    <location>
        <begin position="218"/>
        <end position="253"/>
    </location>
</feature>
<gene>
    <name evidence="2" type="ORF">C8F04DRAFT_1238935</name>
</gene>
<reference evidence="2" key="1">
    <citation type="submission" date="2023-03" db="EMBL/GenBank/DDBJ databases">
        <title>Massive genome expansion in bonnet fungi (Mycena s.s.) driven by repeated elements and novel gene families across ecological guilds.</title>
        <authorList>
            <consortium name="Lawrence Berkeley National Laboratory"/>
            <person name="Harder C.B."/>
            <person name="Miyauchi S."/>
            <person name="Viragh M."/>
            <person name="Kuo A."/>
            <person name="Thoen E."/>
            <person name="Andreopoulos B."/>
            <person name="Lu D."/>
            <person name="Skrede I."/>
            <person name="Drula E."/>
            <person name="Henrissat B."/>
            <person name="Morin E."/>
            <person name="Kohler A."/>
            <person name="Barry K."/>
            <person name="LaButti K."/>
            <person name="Morin E."/>
            <person name="Salamov A."/>
            <person name="Lipzen A."/>
            <person name="Mereny Z."/>
            <person name="Hegedus B."/>
            <person name="Baldrian P."/>
            <person name="Stursova M."/>
            <person name="Weitz H."/>
            <person name="Taylor A."/>
            <person name="Grigoriev I.V."/>
            <person name="Nagy L.G."/>
            <person name="Martin F."/>
            <person name="Kauserud H."/>
        </authorList>
    </citation>
    <scope>NUCLEOTIDE SEQUENCE</scope>
    <source>
        <strain evidence="2">CBHHK200</strain>
    </source>
</reference>
<dbReference type="EMBL" id="JARJCM010000148">
    <property type="protein sequence ID" value="KAJ7025834.1"/>
    <property type="molecule type" value="Genomic_DNA"/>
</dbReference>
<dbReference type="AlphaFoldDB" id="A0AAD6SDA2"/>